<dbReference type="AlphaFoldDB" id="A0A1I6M381"/>
<keyword evidence="3 4" id="KW-0326">Glycosidase</keyword>
<keyword evidence="2 4" id="KW-0378">Hydrolase</keyword>
<evidence type="ECO:0000313" key="6">
    <source>
        <dbReference type="EMBL" id="SFS10002.1"/>
    </source>
</evidence>
<evidence type="ECO:0000259" key="5">
    <source>
        <dbReference type="Pfam" id="PF12708"/>
    </source>
</evidence>
<dbReference type="SUPFAM" id="SSF51126">
    <property type="entry name" value="Pectin lyase-like"/>
    <property type="match status" value="1"/>
</dbReference>
<organism evidence="6 7">
    <name type="scientific">Granulicella pectinivorans</name>
    <dbReference type="NCBI Taxonomy" id="474950"/>
    <lineage>
        <taxon>Bacteria</taxon>
        <taxon>Pseudomonadati</taxon>
        <taxon>Acidobacteriota</taxon>
        <taxon>Terriglobia</taxon>
        <taxon>Terriglobales</taxon>
        <taxon>Acidobacteriaceae</taxon>
        <taxon>Granulicella</taxon>
    </lineage>
</organism>
<dbReference type="STRING" id="474950.SAMN05421771_1731"/>
<evidence type="ECO:0000256" key="4">
    <source>
        <dbReference type="RuleBase" id="RU361169"/>
    </source>
</evidence>
<evidence type="ECO:0000256" key="3">
    <source>
        <dbReference type="ARBA" id="ARBA00023295"/>
    </source>
</evidence>
<sequence>MPTQSAALRTAPKTALRNTFQTIFLALAVTATAQAQTDVNNPRTYGAKGDGTTLDTAALQRALDTAAANHAPVHLTPGTYLTGSLFLPTGTVLDIPEGTALIGSEHLEDYKQIPTRIAGIEMTWPAALINVRDAQNVTITGKGIIDGDGPIWWKSYWDLRKGYEPRGLRWASDYDAQRPRLMLIQNSSQIKLGGGITLKRSGFWTVQILYSNNVAIDGLTIRNNEGGKGPSTDGIDIDSSHDITVAHADIDVNDDALCLKAGRDSDGLRVNRPTYNIVLRDSIIRHGAAAVTIGSETSGGFRNIEAYNLTALSGVGSGVLIKSAHTRGGWADDIRFHDMTFEGVAIPIHVTMNWNPSYSYATIPANIDPKTVPPYWTVLTTHVPDDKGLPHFKNVHIWNIHATGAKTAIQVAAYPNATLDNFKIDHVDIQAQTAGTIADAKDWKLENNKIQTTDGSTVKLLAPGATPTKEGTAFGDK</sequence>
<dbReference type="RefSeq" id="WP_089838444.1">
    <property type="nucleotide sequence ID" value="NZ_FOZL01000001.1"/>
</dbReference>
<dbReference type="PANTHER" id="PTHR31339:SF9">
    <property type="entry name" value="PLASMIN AND FIBRONECTIN-BINDING PROTEIN A"/>
    <property type="match status" value="1"/>
</dbReference>
<dbReference type="GO" id="GO:0004650">
    <property type="term" value="F:polygalacturonase activity"/>
    <property type="evidence" value="ECO:0007669"/>
    <property type="project" value="InterPro"/>
</dbReference>
<evidence type="ECO:0000313" key="7">
    <source>
        <dbReference type="Proteomes" id="UP000199024"/>
    </source>
</evidence>
<dbReference type="Proteomes" id="UP000199024">
    <property type="component" value="Unassembled WGS sequence"/>
</dbReference>
<protein>
    <submittedName>
        <fullName evidence="6">Glycosyl hydrolases family 28</fullName>
    </submittedName>
</protein>
<dbReference type="EMBL" id="FOZL01000001">
    <property type="protein sequence ID" value="SFS10002.1"/>
    <property type="molecule type" value="Genomic_DNA"/>
</dbReference>
<dbReference type="InterPro" id="IPR024535">
    <property type="entry name" value="RHGA/B-epi-like_pectate_lyase"/>
</dbReference>
<comment type="similarity">
    <text evidence="1 4">Belongs to the glycosyl hydrolase 28 family.</text>
</comment>
<proteinExistence type="inferred from homology"/>
<feature type="domain" description="Rhamnogalacturonase A/B/Epimerase-like pectate lyase" evidence="5">
    <location>
        <begin position="42"/>
        <end position="86"/>
    </location>
</feature>
<dbReference type="PANTHER" id="PTHR31339">
    <property type="entry name" value="PECTIN LYASE-RELATED"/>
    <property type="match status" value="1"/>
</dbReference>
<dbReference type="Pfam" id="PF12708">
    <property type="entry name" value="Pect-lyase_RHGA_epim"/>
    <property type="match status" value="1"/>
</dbReference>
<evidence type="ECO:0000256" key="2">
    <source>
        <dbReference type="ARBA" id="ARBA00022801"/>
    </source>
</evidence>
<evidence type="ECO:0000256" key="1">
    <source>
        <dbReference type="ARBA" id="ARBA00008834"/>
    </source>
</evidence>
<reference evidence="6 7" key="1">
    <citation type="submission" date="2016-10" db="EMBL/GenBank/DDBJ databases">
        <authorList>
            <person name="de Groot N.N."/>
        </authorList>
    </citation>
    <scope>NUCLEOTIDE SEQUENCE [LARGE SCALE GENOMIC DNA]</scope>
    <source>
        <strain evidence="6 7">DSM 21001</strain>
    </source>
</reference>
<dbReference type="Pfam" id="PF00295">
    <property type="entry name" value="Glyco_hydro_28"/>
    <property type="match status" value="1"/>
</dbReference>
<accession>A0A1I6M381</accession>
<dbReference type="GO" id="GO:0005975">
    <property type="term" value="P:carbohydrate metabolic process"/>
    <property type="evidence" value="ECO:0007669"/>
    <property type="project" value="InterPro"/>
</dbReference>
<dbReference type="InterPro" id="IPR011050">
    <property type="entry name" value="Pectin_lyase_fold/virulence"/>
</dbReference>
<dbReference type="InterPro" id="IPR051801">
    <property type="entry name" value="GH28_Enzymes"/>
</dbReference>
<name>A0A1I6M381_9BACT</name>
<dbReference type="InterPro" id="IPR000743">
    <property type="entry name" value="Glyco_hydro_28"/>
</dbReference>
<dbReference type="OrthoDB" id="107371at2"/>
<keyword evidence="7" id="KW-1185">Reference proteome</keyword>
<dbReference type="Gene3D" id="2.160.20.10">
    <property type="entry name" value="Single-stranded right-handed beta-helix, Pectin lyase-like"/>
    <property type="match status" value="1"/>
</dbReference>
<dbReference type="InterPro" id="IPR006626">
    <property type="entry name" value="PbH1"/>
</dbReference>
<dbReference type="InterPro" id="IPR012334">
    <property type="entry name" value="Pectin_lyas_fold"/>
</dbReference>
<dbReference type="SMART" id="SM00710">
    <property type="entry name" value="PbH1"/>
    <property type="match status" value="7"/>
</dbReference>
<gene>
    <name evidence="6" type="ORF">SAMN05421771_1731</name>
</gene>